<sequence>MEAETTSVKPARKARTLDEEIAHQREKLRKLEERQREQQRREREKNQKAVLELIKAERLDTVPAERWRAVMPKLKVVLAMEPDPGKKPQAETP</sequence>
<name>A0A2S9K9Z9_9BURK</name>
<protein>
    <recommendedName>
        <fullName evidence="4">Mobilization protein</fullName>
    </recommendedName>
</protein>
<feature type="region of interest" description="Disordered" evidence="1">
    <location>
        <begin position="1"/>
        <end position="46"/>
    </location>
</feature>
<dbReference type="Proteomes" id="UP000238326">
    <property type="component" value="Unassembled WGS sequence"/>
</dbReference>
<evidence type="ECO:0008006" key="4">
    <source>
        <dbReference type="Google" id="ProtNLM"/>
    </source>
</evidence>
<reference evidence="2 3" key="1">
    <citation type="submission" date="2018-03" db="EMBL/GenBank/DDBJ databases">
        <title>Comparative genomics illustrates the genes involved in a hyperalkaliphilic mechanisms of Serpentinomonas isolated from highly-alkaline calcium-rich serpentinized springs.</title>
        <authorList>
            <person name="Suzuki S."/>
            <person name="Ishii S."/>
            <person name="Walworth N."/>
            <person name="Bird L."/>
            <person name="Kuenen J.G."/>
            <person name="Nealson K.H."/>
        </authorList>
    </citation>
    <scope>NUCLEOTIDE SEQUENCE [LARGE SCALE GENOMIC DNA]</scope>
    <source>
        <strain evidence="2 3">83</strain>
    </source>
</reference>
<dbReference type="AlphaFoldDB" id="A0A2S9K9Z9"/>
<feature type="compositionally biased region" description="Basic and acidic residues" evidence="1">
    <location>
        <begin position="15"/>
        <end position="46"/>
    </location>
</feature>
<evidence type="ECO:0000256" key="1">
    <source>
        <dbReference type="SAM" id="MobiDB-lite"/>
    </source>
</evidence>
<proteinExistence type="predicted"/>
<dbReference type="EMBL" id="PVLR01000078">
    <property type="protein sequence ID" value="PRD67293.1"/>
    <property type="molecule type" value="Genomic_DNA"/>
</dbReference>
<organism evidence="2 3">
    <name type="scientific">Malikia spinosa</name>
    <dbReference type="NCBI Taxonomy" id="86180"/>
    <lineage>
        <taxon>Bacteria</taxon>
        <taxon>Pseudomonadati</taxon>
        <taxon>Pseudomonadota</taxon>
        <taxon>Betaproteobacteria</taxon>
        <taxon>Burkholderiales</taxon>
        <taxon>Comamonadaceae</taxon>
        <taxon>Malikia</taxon>
    </lineage>
</organism>
<comment type="caution">
    <text evidence="2">The sequence shown here is derived from an EMBL/GenBank/DDBJ whole genome shotgun (WGS) entry which is preliminary data.</text>
</comment>
<evidence type="ECO:0000313" key="3">
    <source>
        <dbReference type="Proteomes" id="UP000238326"/>
    </source>
</evidence>
<evidence type="ECO:0000313" key="2">
    <source>
        <dbReference type="EMBL" id="PRD67293.1"/>
    </source>
</evidence>
<dbReference type="RefSeq" id="WP_105731111.1">
    <property type="nucleotide sequence ID" value="NZ_PVLR01000078.1"/>
</dbReference>
<dbReference type="OrthoDB" id="8912422at2"/>
<keyword evidence="3" id="KW-1185">Reference proteome</keyword>
<accession>A0A2S9K9Z9</accession>
<gene>
    <name evidence="2" type="ORF">C6P61_17135</name>
</gene>